<feature type="binding site" evidence="4">
    <location>
        <position position="302"/>
    </location>
    <ligand>
        <name>substrate</name>
    </ligand>
</feature>
<dbReference type="InterPro" id="IPR020622">
    <property type="entry name" value="Ala_racemase_pyridoxalP-BS"/>
</dbReference>
<evidence type="ECO:0000313" key="6">
    <source>
        <dbReference type="EMBL" id="MFC3193281.1"/>
    </source>
</evidence>
<dbReference type="EMBL" id="JBHRTS010000002">
    <property type="protein sequence ID" value="MFC3193281.1"/>
    <property type="molecule type" value="Genomic_DNA"/>
</dbReference>
<dbReference type="PANTHER" id="PTHR30511">
    <property type="entry name" value="ALANINE RACEMASE"/>
    <property type="match status" value="1"/>
</dbReference>
<comment type="caution">
    <text evidence="6">The sequence shown here is derived from an EMBL/GenBank/DDBJ whole genome shotgun (WGS) entry which is preliminary data.</text>
</comment>
<comment type="catalytic activity">
    <reaction evidence="4">
        <text>L-alanine = D-alanine</text>
        <dbReference type="Rhea" id="RHEA:20249"/>
        <dbReference type="ChEBI" id="CHEBI:57416"/>
        <dbReference type="ChEBI" id="CHEBI:57972"/>
        <dbReference type="EC" id="5.1.1.1"/>
    </reaction>
</comment>
<evidence type="ECO:0000313" key="7">
    <source>
        <dbReference type="Proteomes" id="UP001595533"/>
    </source>
</evidence>
<keyword evidence="7" id="KW-1185">Reference proteome</keyword>
<dbReference type="Gene3D" id="2.40.37.10">
    <property type="entry name" value="Lyase, Ornithine Decarboxylase, Chain A, domain 1"/>
    <property type="match status" value="1"/>
</dbReference>
<feature type="active site" description="Proton acceptor; specific for L-alanine" evidence="4">
    <location>
        <position position="255"/>
    </location>
</feature>
<dbReference type="PANTHER" id="PTHR30511:SF0">
    <property type="entry name" value="ALANINE RACEMASE, CATABOLIC-RELATED"/>
    <property type="match status" value="1"/>
</dbReference>
<feature type="binding site" evidence="4">
    <location>
        <position position="132"/>
    </location>
    <ligand>
        <name>substrate</name>
    </ligand>
</feature>
<feature type="domain" description="Alanine racemase C-terminal" evidence="5">
    <location>
        <begin position="234"/>
        <end position="357"/>
    </location>
</feature>
<evidence type="ECO:0000256" key="1">
    <source>
        <dbReference type="ARBA" id="ARBA00001933"/>
    </source>
</evidence>
<dbReference type="EC" id="5.1.1.1" evidence="4"/>
<dbReference type="RefSeq" id="WP_077409959.1">
    <property type="nucleotide sequence ID" value="NZ_JBHRTS010000002.1"/>
</dbReference>
<feature type="modified residue" description="N6-(pyridoxal phosphate)lysine" evidence="4">
    <location>
        <position position="37"/>
    </location>
</feature>
<feature type="active site" description="Proton acceptor; specific for D-alanine" evidence="4">
    <location>
        <position position="37"/>
    </location>
</feature>
<dbReference type="Gene3D" id="3.20.20.10">
    <property type="entry name" value="Alanine racemase"/>
    <property type="match status" value="1"/>
</dbReference>
<gene>
    <name evidence="6" type="primary">alr</name>
    <name evidence="6" type="ORF">ACFODZ_03390</name>
</gene>
<dbReference type="SMART" id="SM01005">
    <property type="entry name" value="Ala_racemase_C"/>
    <property type="match status" value="1"/>
</dbReference>
<comment type="similarity">
    <text evidence="4">Belongs to the alanine racemase family.</text>
</comment>
<dbReference type="Pfam" id="PF01168">
    <property type="entry name" value="Ala_racemase_N"/>
    <property type="match status" value="1"/>
</dbReference>
<keyword evidence="3 4" id="KW-0413">Isomerase</keyword>
<dbReference type="NCBIfam" id="TIGR00492">
    <property type="entry name" value="alr"/>
    <property type="match status" value="1"/>
</dbReference>
<reference evidence="7" key="1">
    <citation type="journal article" date="2019" name="Int. J. Syst. Evol. Microbiol.">
        <title>The Global Catalogue of Microorganisms (GCM) 10K type strain sequencing project: providing services to taxonomists for standard genome sequencing and annotation.</title>
        <authorList>
            <consortium name="The Broad Institute Genomics Platform"/>
            <consortium name="The Broad Institute Genome Sequencing Center for Infectious Disease"/>
            <person name="Wu L."/>
            <person name="Ma J."/>
        </authorList>
    </citation>
    <scope>NUCLEOTIDE SEQUENCE [LARGE SCALE GENOMIC DNA]</scope>
    <source>
        <strain evidence="7">KCTC 42953</strain>
    </source>
</reference>
<evidence type="ECO:0000256" key="4">
    <source>
        <dbReference type="HAMAP-Rule" id="MF_01201"/>
    </source>
</evidence>
<evidence type="ECO:0000256" key="3">
    <source>
        <dbReference type="ARBA" id="ARBA00023235"/>
    </source>
</evidence>
<dbReference type="PROSITE" id="PS00395">
    <property type="entry name" value="ALANINE_RACEMASE"/>
    <property type="match status" value="1"/>
</dbReference>
<evidence type="ECO:0000259" key="5">
    <source>
        <dbReference type="SMART" id="SM01005"/>
    </source>
</evidence>
<dbReference type="HAMAP" id="MF_01201">
    <property type="entry name" value="Ala_racemase"/>
    <property type="match status" value="1"/>
</dbReference>
<dbReference type="SUPFAM" id="SSF50621">
    <property type="entry name" value="Alanine racemase C-terminal domain-like"/>
    <property type="match status" value="1"/>
</dbReference>
<dbReference type="InterPro" id="IPR000821">
    <property type="entry name" value="Ala_racemase"/>
</dbReference>
<sequence>MAQRERGTEAVIHTARLSHNLKQFKQLHQGPVITVVKADAYGHGLAVAVNHLHETDAFAVATMDEALAVRALSPDKRIILLEGVFNQHELSLSIQHQLDVVVHQHYQIALLNQSSATEQLDVWLKLDTGMNRLGFDPVDTEQLITQLNAAKPVRQIRLMSHFASSDDPSCPQTQTQQTSNEWLKSLGYEYSLSNTGAILNNLSDRQEWARVGIGLYGISPLPNQSGSDFGLQPVMELSAKLIATKTIAAGARVGYGGTYEAASDMKIGIVGIGYADGYPWTQHQSQVLIHGTLVPVIGRVSMDMLAINLQEVPTARTGDRVLLWGNGLPIEQVAADMRLIPYTLPCGITKRVNFHVIQ</sequence>
<dbReference type="SUPFAM" id="SSF51419">
    <property type="entry name" value="PLP-binding barrel"/>
    <property type="match status" value="1"/>
</dbReference>
<evidence type="ECO:0000256" key="2">
    <source>
        <dbReference type="ARBA" id="ARBA00022898"/>
    </source>
</evidence>
<dbReference type="Proteomes" id="UP001595533">
    <property type="component" value="Unassembled WGS sequence"/>
</dbReference>
<dbReference type="InterPro" id="IPR011079">
    <property type="entry name" value="Ala_racemase_C"/>
</dbReference>
<dbReference type="Pfam" id="PF00842">
    <property type="entry name" value="Ala_racemase_C"/>
    <property type="match status" value="1"/>
</dbReference>
<dbReference type="InterPro" id="IPR029066">
    <property type="entry name" value="PLP-binding_barrel"/>
</dbReference>
<name>A0ABV7JB24_9GAMM</name>
<keyword evidence="2 4" id="KW-0663">Pyridoxal phosphate</keyword>
<proteinExistence type="inferred from homology"/>
<protein>
    <recommendedName>
        <fullName evidence="4">Alanine racemase</fullName>
        <ecNumber evidence="4">5.1.1.1</ecNumber>
    </recommendedName>
</protein>
<dbReference type="GO" id="GO:0008784">
    <property type="term" value="F:alanine racemase activity"/>
    <property type="evidence" value="ECO:0007669"/>
    <property type="project" value="UniProtKB-EC"/>
</dbReference>
<accession>A0ABV7JB24</accession>
<comment type="cofactor">
    <cofactor evidence="1 4">
        <name>pyridoxal 5'-phosphate</name>
        <dbReference type="ChEBI" id="CHEBI:597326"/>
    </cofactor>
</comment>
<dbReference type="PRINTS" id="PR00992">
    <property type="entry name" value="ALARACEMASE"/>
</dbReference>
<dbReference type="InterPro" id="IPR009006">
    <property type="entry name" value="Ala_racemase/Decarboxylase_C"/>
</dbReference>
<organism evidence="6 7">
    <name type="scientific">Marinicella sediminis</name>
    <dbReference type="NCBI Taxonomy" id="1792834"/>
    <lineage>
        <taxon>Bacteria</taxon>
        <taxon>Pseudomonadati</taxon>
        <taxon>Pseudomonadota</taxon>
        <taxon>Gammaproteobacteria</taxon>
        <taxon>Lysobacterales</taxon>
        <taxon>Marinicellaceae</taxon>
        <taxon>Marinicella</taxon>
    </lineage>
</organism>
<comment type="pathway">
    <text evidence="4">Amino-acid biosynthesis; D-alanine biosynthesis; D-alanine from L-alanine: step 1/1.</text>
</comment>
<comment type="function">
    <text evidence="4">Catalyzes the interconversion of L-alanine and D-alanine. May also act on other amino acids.</text>
</comment>
<dbReference type="InterPro" id="IPR001608">
    <property type="entry name" value="Ala_racemase_N"/>
</dbReference>